<evidence type="ECO:0000313" key="2">
    <source>
        <dbReference type="Proteomes" id="UP000292160"/>
    </source>
</evidence>
<dbReference type="EMBL" id="MK554696">
    <property type="protein sequence ID" value="QBJ04229.1"/>
    <property type="molecule type" value="Genomic_DNA"/>
</dbReference>
<accession>A0A481W5T5</accession>
<keyword evidence="2" id="KW-1185">Reference proteome</keyword>
<dbReference type="GeneID" id="65071983"/>
<evidence type="ECO:0000313" key="1">
    <source>
        <dbReference type="EMBL" id="QBJ04229.1"/>
    </source>
</evidence>
<dbReference type="Proteomes" id="UP000292160">
    <property type="component" value="Segment"/>
</dbReference>
<dbReference type="KEGG" id="vg:65071983"/>
<name>A0A481W5T5_9CAUD</name>
<organism evidence="1 2">
    <name type="scientific">Fusobacterium phage Fnu1</name>
    <dbReference type="NCBI Taxonomy" id="2530024"/>
    <lineage>
        <taxon>Viruses</taxon>
        <taxon>Duplodnaviria</taxon>
        <taxon>Heunggongvirae</taxon>
        <taxon>Uroviricota</taxon>
        <taxon>Caudoviricetes</taxon>
        <taxon>Latrobevirus</taxon>
        <taxon>Latrobevirus FNU1</taxon>
    </lineage>
</organism>
<proteinExistence type="predicted"/>
<protein>
    <submittedName>
        <fullName evidence="1">Uncharacterized protein</fullName>
    </submittedName>
</protein>
<dbReference type="RefSeq" id="YP_010082975.1">
    <property type="nucleotide sequence ID" value="NC_055035.1"/>
</dbReference>
<reference evidence="1 2" key="1">
    <citation type="submission" date="2019-02" db="EMBL/GenBank/DDBJ databases">
        <title>Genomic, morphological and functional characterisation of novel bacteriophage Fnu1 capable of disrupt Fusobacterium nucleatum biofilm.</title>
        <authorList>
            <person name="Kabwe M."/>
            <person name="Brown T.L."/>
            <person name="Dashper S."/>
            <person name="Speirs L."/>
            <person name="Ku H."/>
            <person name="Petrovski S."/>
            <person name="Chan H.T."/>
            <person name="Lock P."/>
            <person name="Tucci J."/>
        </authorList>
    </citation>
    <scope>NUCLEOTIDE SEQUENCE [LARGE SCALE GENOMIC DNA]</scope>
</reference>
<sequence>MINSKATNFTNYIYLCRGYYLMCCLGYNKFCKFIFINTNLREKEKIWQKKLILEILLKL</sequence>